<evidence type="ECO:0000313" key="3">
    <source>
        <dbReference type="Proteomes" id="UP000250266"/>
    </source>
</evidence>
<keyword evidence="3" id="KW-1185">Reference proteome</keyword>
<reference evidence="2 3" key="1">
    <citation type="journal article" date="2016" name="Nat. Commun.">
        <title>Ectomycorrhizal ecology is imprinted in the genome of the dominant symbiotic fungus Cenococcum geophilum.</title>
        <authorList>
            <consortium name="DOE Joint Genome Institute"/>
            <person name="Peter M."/>
            <person name="Kohler A."/>
            <person name="Ohm R.A."/>
            <person name="Kuo A."/>
            <person name="Krutzmann J."/>
            <person name="Morin E."/>
            <person name="Arend M."/>
            <person name="Barry K.W."/>
            <person name="Binder M."/>
            <person name="Choi C."/>
            <person name="Clum A."/>
            <person name="Copeland A."/>
            <person name="Grisel N."/>
            <person name="Haridas S."/>
            <person name="Kipfer T."/>
            <person name="LaButti K."/>
            <person name="Lindquist E."/>
            <person name="Lipzen A."/>
            <person name="Maire R."/>
            <person name="Meier B."/>
            <person name="Mihaltcheva S."/>
            <person name="Molinier V."/>
            <person name="Murat C."/>
            <person name="Poggeler S."/>
            <person name="Quandt C.A."/>
            <person name="Sperisen C."/>
            <person name="Tritt A."/>
            <person name="Tisserant E."/>
            <person name="Crous P.W."/>
            <person name="Henrissat B."/>
            <person name="Nehls U."/>
            <person name="Egli S."/>
            <person name="Spatafora J.W."/>
            <person name="Grigoriev I.V."/>
            <person name="Martin F.M."/>
        </authorList>
    </citation>
    <scope>NUCLEOTIDE SEQUENCE [LARGE SCALE GENOMIC DNA]</scope>
    <source>
        <strain evidence="2 3">CBS 459.81</strain>
    </source>
</reference>
<proteinExistence type="predicted"/>
<dbReference type="OrthoDB" id="436496at2759"/>
<feature type="compositionally biased region" description="Polar residues" evidence="1">
    <location>
        <begin position="412"/>
        <end position="425"/>
    </location>
</feature>
<dbReference type="EMBL" id="KV745338">
    <property type="protein sequence ID" value="OCK75284.1"/>
    <property type="molecule type" value="Genomic_DNA"/>
</dbReference>
<dbReference type="Proteomes" id="UP000250266">
    <property type="component" value="Unassembled WGS sequence"/>
</dbReference>
<sequence>MPNFRTISISLRSQYDVDSIPEFDPPDKNAKARFSTTPLIPSLPKAIDETTSTASVYIPVYPSSQFWVCYNISPPVHPGTYFFFKLFINGAHVVSWGCGKEAQWKGKTMFALYESPEDKDAKKRVEKRALFFAPKGEGENTVLGIGPTAFVEVRVHRANGRRREVRRLEEFSKTFHGQHGHGIELVNAGPAKKEHPKRYYTYALVDPVDQPFATFKYYYRSFEQLEKLGVLDSVSEDDDSTLSGLSGTATETSTREYKEAESCHSITEDDRSELGGNDTPTSDSRRHSAPLTALQPQSEIPQGIVESPLRRSIQETPKNFYRLSVPPSLRLAPPASHLAASPKKTTPNGSLASLIEVPRLVGEWAQRTPSPIKSIRSGIQSPTPSETRKRGNSMAALRNVVASALRRRVVTNPDSPSGSSSRNTS</sequence>
<evidence type="ECO:0000313" key="2">
    <source>
        <dbReference type="EMBL" id="OCK75284.1"/>
    </source>
</evidence>
<gene>
    <name evidence="2" type="ORF">K432DRAFT_362360</name>
</gene>
<feature type="region of interest" description="Disordered" evidence="1">
    <location>
        <begin position="369"/>
        <end position="425"/>
    </location>
</feature>
<protein>
    <submittedName>
        <fullName evidence="2">Uncharacterized protein</fullName>
    </submittedName>
</protein>
<evidence type="ECO:0000256" key="1">
    <source>
        <dbReference type="SAM" id="MobiDB-lite"/>
    </source>
</evidence>
<name>A0A8E2JAC7_9PEZI</name>
<feature type="compositionally biased region" description="Basic and acidic residues" evidence="1">
    <location>
        <begin position="253"/>
        <end position="273"/>
    </location>
</feature>
<dbReference type="AlphaFoldDB" id="A0A8E2JAC7"/>
<organism evidence="2 3">
    <name type="scientific">Lepidopterella palustris CBS 459.81</name>
    <dbReference type="NCBI Taxonomy" id="1314670"/>
    <lineage>
        <taxon>Eukaryota</taxon>
        <taxon>Fungi</taxon>
        <taxon>Dikarya</taxon>
        <taxon>Ascomycota</taxon>
        <taxon>Pezizomycotina</taxon>
        <taxon>Dothideomycetes</taxon>
        <taxon>Pleosporomycetidae</taxon>
        <taxon>Mytilinidiales</taxon>
        <taxon>Argynnaceae</taxon>
        <taxon>Lepidopterella</taxon>
    </lineage>
</organism>
<feature type="compositionally biased region" description="Polar residues" evidence="1">
    <location>
        <begin position="369"/>
        <end position="385"/>
    </location>
</feature>
<feature type="compositionally biased region" description="Polar residues" evidence="1">
    <location>
        <begin position="241"/>
        <end position="252"/>
    </location>
</feature>
<accession>A0A8E2JAC7</accession>
<feature type="region of interest" description="Disordered" evidence="1">
    <location>
        <begin position="235"/>
        <end position="295"/>
    </location>
</feature>